<organism evidence="2 3">
    <name type="scientific">Dreissena polymorpha</name>
    <name type="common">Zebra mussel</name>
    <name type="synonym">Mytilus polymorpha</name>
    <dbReference type="NCBI Taxonomy" id="45954"/>
    <lineage>
        <taxon>Eukaryota</taxon>
        <taxon>Metazoa</taxon>
        <taxon>Spiralia</taxon>
        <taxon>Lophotrochozoa</taxon>
        <taxon>Mollusca</taxon>
        <taxon>Bivalvia</taxon>
        <taxon>Autobranchia</taxon>
        <taxon>Heteroconchia</taxon>
        <taxon>Euheterodonta</taxon>
        <taxon>Imparidentia</taxon>
        <taxon>Neoheterodontei</taxon>
        <taxon>Myida</taxon>
        <taxon>Dreissenoidea</taxon>
        <taxon>Dreissenidae</taxon>
        <taxon>Dreissena</taxon>
    </lineage>
</organism>
<name>A0A9D4HEZ0_DREPO</name>
<keyword evidence="3" id="KW-1185">Reference proteome</keyword>
<evidence type="ECO:0000313" key="3">
    <source>
        <dbReference type="Proteomes" id="UP000828390"/>
    </source>
</evidence>
<feature type="domain" description="Myb/SANT-like DNA-binding" evidence="1">
    <location>
        <begin position="26"/>
        <end position="92"/>
    </location>
</feature>
<dbReference type="AlphaFoldDB" id="A0A9D4HEZ0"/>
<sequence length="95" mass="11218">MNIRWRKYTRKIEYDDGNDSSQCHSWSKKKIDSLLELVIENKNLLEVKHKQLVTEANKRKKWQEIVAAINACVVALRPLDICKKKLRGKKRKALD</sequence>
<proteinExistence type="predicted"/>
<evidence type="ECO:0000259" key="1">
    <source>
        <dbReference type="Pfam" id="PF13873"/>
    </source>
</evidence>
<reference evidence="2" key="2">
    <citation type="submission" date="2020-11" db="EMBL/GenBank/DDBJ databases">
        <authorList>
            <person name="McCartney M.A."/>
            <person name="Auch B."/>
            <person name="Kono T."/>
            <person name="Mallez S."/>
            <person name="Becker A."/>
            <person name="Gohl D.M."/>
            <person name="Silverstein K.A.T."/>
            <person name="Koren S."/>
            <person name="Bechman K.B."/>
            <person name="Herman A."/>
            <person name="Abrahante J.E."/>
            <person name="Garbe J."/>
        </authorList>
    </citation>
    <scope>NUCLEOTIDE SEQUENCE</scope>
    <source>
        <strain evidence="2">Duluth1</strain>
        <tissue evidence="2">Whole animal</tissue>
    </source>
</reference>
<dbReference type="Pfam" id="PF13873">
    <property type="entry name" value="Myb_DNA-bind_5"/>
    <property type="match status" value="1"/>
</dbReference>
<reference evidence="2" key="1">
    <citation type="journal article" date="2019" name="bioRxiv">
        <title>The Genome of the Zebra Mussel, Dreissena polymorpha: A Resource for Invasive Species Research.</title>
        <authorList>
            <person name="McCartney M.A."/>
            <person name="Auch B."/>
            <person name="Kono T."/>
            <person name="Mallez S."/>
            <person name="Zhang Y."/>
            <person name="Obille A."/>
            <person name="Becker A."/>
            <person name="Abrahante J.E."/>
            <person name="Garbe J."/>
            <person name="Badalamenti J.P."/>
            <person name="Herman A."/>
            <person name="Mangelson H."/>
            <person name="Liachko I."/>
            <person name="Sullivan S."/>
            <person name="Sone E.D."/>
            <person name="Koren S."/>
            <person name="Silverstein K.A.T."/>
            <person name="Beckman K.B."/>
            <person name="Gohl D.M."/>
        </authorList>
    </citation>
    <scope>NUCLEOTIDE SEQUENCE</scope>
    <source>
        <strain evidence="2">Duluth1</strain>
        <tissue evidence="2">Whole animal</tissue>
    </source>
</reference>
<gene>
    <name evidence="2" type="ORF">DPMN_058014</name>
</gene>
<evidence type="ECO:0000313" key="2">
    <source>
        <dbReference type="EMBL" id="KAH3715308.1"/>
    </source>
</evidence>
<accession>A0A9D4HEZ0</accession>
<dbReference type="InterPro" id="IPR028002">
    <property type="entry name" value="Myb_DNA-bind_5"/>
</dbReference>
<protein>
    <recommendedName>
        <fullName evidence="1">Myb/SANT-like DNA-binding domain-containing protein</fullName>
    </recommendedName>
</protein>
<dbReference type="Proteomes" id="UP000828390">
    <property type="component" value="Unassembled WGS sequence"/>
</dbReference>
<comment type="caution">
    <text evidence="2">The sequence shown here is derived from an EMBL/GenBank/DDBJ whole genome shotgun (WGS) entry which is preliminary data.</text>
</comment>
<dbReference type="EMBL" id="JAIWYP010000013">
    <property type="protein sequence ID" value="KAH3715308.1"/>
    <property type="molecule type" value="Genomic_DNA"/>
</dbReference>